<protein>
    <submittedName>
        <fullName evidence="1">Uncharacterized protein</fullName>
    </submittedName>
</protein>
<dbReference type="AlphaFoldDB" id="A0A401FPN9"/>
<evidence type="ECO:0000313" key="2">
    <source>
        <dbReference type="Proteomes" id="UP000286974"/>
    </source>
</evidence>
<accession>A0A401FPN9</accession>
<proteinExistence type="predicted"/>
<keyword evidence="2" id="KW-1185">Reference proteome</keyword>
<comment type="caution">
    <text evidence="1">The sequence shown here is derived from an EMBL/GenBank/DDBJ whole genome shotgun (WGS) entry which is preliminary data.</text>
</comment>
<evidence type="ECO:0000313" key="1">
    <source>
        <dbReference type="EMBL" id="GAY74276.1"/>
    </source>
</evidence>
<dbReference type="EMBL" id="BEXA01000008">
    <property type="protein sequence ID" value="GAY74276.1"/>
    <property type="molecule type" value="Genomic_DNA"/>
</dbReference>
<name>A0A401FPN9_9LACO</name>
<organism evidence="1 2">
    <name type="scientific">Lentilactobacillus kosonis</name>
    <dbReference type="NCBI Taxonomy" id="2810561"/>
    <lineage>
        <taxon>Bacteria</taxon>
        <taxon>Bacillati</taxon>
        <taxon>Bacillota</taxon>
        <taxon>Bacilli</taxon>
        <taxon>Lactobacillales</taxon>
        <taxon>Lactobacillaceae</taxon>
        <taxon>Lentilactobacillus</taxon>
    </lineage>
</organism>
<gene>
    <name evidence="1" type="ORF">NBRC111893_2422</name>
</gene>
<dbReference type="RefSeq" id="WP_125008943.1">
    <property type="nucleotide sequence ID" value="NZ_BEXA01000008.1"/>
</dbReference>
<dbReference type="OrthoDB" id="2307813at2"/>
<reference evidence="1 2" key="1">
    <citation type="submission" date="2017-11" db="EMBL/GenBank/DDBJ databases">
        <title>Draft Genome Sequence of Lactobacillus curieae NBRC 111893 isolated from Koso, a Japanese sugar-Vegetable Fermented Beverage.</title>
        <authorList>
            <person name="Chiou T.Y."/>
            <person name="Oshima K."/>
            <person name="Suda W."/>
            <person name="Hattori M."/>
            <person name="Takahashi T."/>
        </authorList>
    </citation>
    <scope>NUCLEOTIDE SEQUENCE [LARGE SCALE GENOMIC DNA]</scope>
    <source>
        <strain evidence="1 2">NBRC111893</strain>
    </source>
</reference>
<sequence>MALKIVMVKAKQDDNGNYIAPNRYTAKPEDIVDSGEASVQISGYKSGDVIPDGAYYVGFYNDQLEKFLGTFQKVAGFTVQ</sequence>
<dbReference type="Proteomes" id="UP000286974">
    <property type="component" value="Unassembled WGS sequence"/>
</dbReference>